<name>A0A6L6JES2_9RHOB</name>
<evidence type="ECO:0000256" key="1">
    <source>
        <dbReference type="ARBA" id="ARBA00004651"/>
    </source>
</evidence>
<comment type="caution">
    <text evidence="9">The sequence shown here is derived from an EMBL/GenBank/DDBJ whole genome shotgun (WGS) entry which is preliminary data.</text>
</comment>
<dbReference type="AlphaFoldDB" id="A0A6L6JES2"/>
<sequence length="373" mass="39997">MGEAPLDNRDQIDARVTDLVIRLILLGLFIVLALTLVRPFLPILVWAMVLAVALAPIHTWLSNCLRGRRKLAAFILTLAMLAVVIGPVAALAASLVESTHRLISHINGGNLKLPTPPESLSALPLIGEKIVALWSLATTNLEGLVLRFREVLAPLGKHLLYLFSSIGFDLVKFMVAIIVSGILVLNGPELAIWGRRIAARIVAPRGEKFVDLATVTIRNVSRGVVGVALLQSILISIVLQFAGVSSAGLLGFIILILCILQIGPGLVVLPVLVWCWLTMPTAHALLLTSVLVPLTFMDNVLKPLLMARGLSTPTIVIFIGVIGGTLSFGLIGLFLGPVVLAVFYDLLLTWVMHPVEPPPHITPGTSDKAPPQE</sequence>
<evidence type="ECO:0000256" key="5">
    <source>
        <dbReference type="ARBA" id="ARBA00022692"/>
    </source>
</evidence>
<organism evidence="9 10">
    <name type="scientific">Paracoccus aestuariivivens</name>
    <dbReference type="NCBI Taxonomy" id="1820333"/>
    <lineage>
        <taxon>Bacteria</taxon>
        <taxon>Pseudomonadati</taxon>
        <taxon>Pseudomonadota</taxon>
        <taxon>Alphaproteobacteria</taxon>
        <taxon>Rhodobacterales</taxon>
        <taxon>Paracoccaceae</taxon>
        <taxon>Paracoccus</taxon>
    </lineage>
</organism>
<dbReference type="OrthoDB" id="8113547at2"/>
<comment type="subcellular location">
    <subcellularLocation>
        <location evidence="1">Cell membrane</location>
        <topology evidence="1">Multi-pass membrane protein</topology>
    </subcellularLocation>
</comment>
<dbReference type="EMBL" id="WMIE01000020">
    <property type="protein sequence ID" value="MTH79745.1"/>
    <property type="molecule type" value="Genomic_DNA"/>
</dbReference>
<dbReference type="PANTHER" id="PTHR21716">
    <property type="entry name" value="TRANSMEMBRANE PROTEIN"/>
    <property type="match status" value="1"/>
</dbReference>
<evidence type="ECO:0000256" key="4">
    <source>
        <dbReference type="ARBA" id="ARBA00022475"/>
    </source>
</evidence>
<evidence type="ECO:0000256" key="6">
    <source>
        <dbReference type="ARBA" id="ARBA00022989"/>
    </source>
</evidence>
<gene>
    <name evidence="9" type="ORF">GL286_18700</name>
</gene>
<evidence type="ECO:0000256" key="3">
    <source>
        <dbReference type="ARBA" id="ARBA00022448"/>
    </source>
</evidence>
<reference evidence="9 10" key="1">
    <citation type="submission" date="2019-11" db="EMBL/GenBank/DDBJ databases">
        <authorList>
            <person name="Dong K."/>
        </authorList>
    </citation>
    <scope>NUCLEOTIDE SEQUENCE [LARGE SCALE GENOMIC DNA]</scope>
    <source>
        <strain evidence="9 10">NBRC 111993</strain>
    </source>
</reference>
<evidence type="ECO:0000313" key="9">
    <source>
        <dbReference type="EMBL" id="MTH79745.1"/>
    </source>
</evidence>
<dbReference type="Proteomes" id="UP000478183">
    <property type="component" value="Unassembled WGS sequence"/>
</dbReference>
<keyword evidence="6 8" id="KW-1133">Transmembrane helix</keyword>
<keyword evidence="10" id="KW-1185">Reference proteome</keyword>
<evidence type="ECO:0000313" key="10">
    <source>
        <dbReference type="Proteomes" id="UP000478183"/>
    </source>
</evidence>
<feature type="transmembrane region" description="Helical" evidence="8">
    <location>
        <begin position="160"/>
        <end position="185"/>
    </location>
</feature>
<accession>A0A6L6JES2</accession>
<dbReference type="Pfam" id="PF01594">
    <property type="entry name" value="AI-2E_transport"/>
    <property type="match status" value="1"/>
</dbReference>
<dbReference type="InterPro" id="IPR002549">
    <property type="entry name" value="AI-2E-like"/>
</dbReference>
<comment type="similarity">
    <text evidence="2">Belongs to the autoinducer-2 exporter (AI-2E) (TC 2.A.86) family.</text>
</comment>
<keyword evidence="7 8" id="KW-0472">Membrane</keyword>
<evidence type="ECO:0000256" key="7">
    <source>
        <dbReference type="ARBA" id="ARBA00023136"/>
    </source>
</evidence>
<dbReference type="GO" id="GO:0005886">
    <property type="term" value="C:plasma membrane"/>
    <property type="evidence" value="ECO:0007669"/>
    <property type="project" value="UniProtKB-SubCell"/>
</dbReference>
<feature type="transmembrane region" description="Helical" evidence="8">
    <location>
        <begin position="43"/>
        <end position="61"/>
    </location>
</feature>
<dbReference type="PANTHER" id="PTHR21716:SF67">
    <property type="entry name" value="TRANSPORT PROTEIN YDIK-RELATED"/>
    <property type="match status" value="1"/>
</dbReference>
<feature type="transmembrane region" description="Helical" evidence="8">
    <location>
        <begin position="73"/>
        <end position="96"/>
    </location>
</feature>
<feature type="transmembrane region" description="Helical" evidence="8">
    <location>
        <begin position="249"/>
        <end position="276"/>
    </location>
</feature>
<feature type="transmembrane region" description="Helical" evidence="8">
    <location>
        <begin position="313"/>
        <end position="344"/>
    </location>
</feature>
<keyword evidence="4" id="KW-1003">Cell membrane</keyword>
<evidence type="ECO:0000256" key="8">
    <source>
        <dbReference type="SAM" id="Phobius"/>
    </source>
</evidence>
<protein>
    <submittedName>
        <fullName evidence="9">AI-2E family transporter</fullName>
    </submittedName>
</protein>
<keyword evidence="3" id="KW-0813">Transport</keyword>
<feature type="transmembrane region" description="Helical" evidence="8">
    <location>
        <begin position="223"/>
        <end position="242"/>
    </location>
</feature>
<feature type="transmembrane region" description="Helical" evidence="8">
    <location>
        <begin position="19"/>
        <end position="37"/>
    </location>
</feature>
<proteinExistence type="inferred from homology"/>
<keyword evidence="5 8" id="KW-0812">Transmembrane</keyword>
<evidence type="ECO:0000256" key="2">
    <source>
        <dbReference type="ARBA" id="ARBA00009773"/>
    </source>
</evidence>
<feature type="transmembrane region" description="Helical" evidence="8">
    <location>
        <begin position="282"/>
        <end position="301"/>
    </location>
</feature>